<reference evidence="3 4" key="2">
    <citation type="submission" date="2018-11" db="EMBL/GenBank/DDBJ databases">
        <authorList>
            <consortium name="Pathogen Informatics"/>
        </authorList>
    </citation>
    <scope>NUCLEOTIDE SEQUENCE [LARGE SCALE GENOMIC DNA]</scope>
    <source>
        <strain evidence="3 4">NST_G2</strain>
    </source>
</reference>
<dbReference type="InterPro" id="IPR016039">
    <property type="entry name" value="Thiolase-like"/>
</dbReference>
<evidence type="ECO:0000313" key="3">
    <source>
        <dbReference type="EMBL" id="VDM03445.1"/>
    </source>
</evidence>
<name>A0A183TKR1_SCHSO</name>
<dbReference type="PANTHER" id="PTHR43323:SF2">
    <property type="entry name" value="HYDROXYMETHYLGLUTARYL-COA SYNTHASE"/>
    <property type="match status" value="1"/>
</dbReference>
<protein>
    <submittedName>
        <fullName evidence="5">HMG_CoA_synt_N domain-containing protein</fullName>
    </submittedName>
</protein>
<gene>
    <name evidence="3" type="ORF">SSLN_LOCUS17059</name>
</gene>
<feature type="domain" description="Hydroxymethylglutaryl-coenzyme A synthase N-terminal" evidence="2">
    <location>
        <begin position="3"/>
        <end position="173"/>
    </location>
</feature>
<dbReference type="EMBL" id="UYSU01041899">
    <property type="protein sequence ID" value="VDM03445.1"/>
    <property type="molecule type" value="Genomic_DNA"/>
</dbReference>
<evidence type="ECO:0000313" key="4">
    <source>
        <dbReference type="Proteomes" id="UP000275846"/>
    </source>
</evidence>
<dbReference type="AlphaFoldDB" id="A0A183TKR1"/>
<proteinExistence type="predicted"/>
<dbReference type="CDD" id="cd00827">
    <property type="entry name" value="init_cond_enzymes"/>
    <property type="match status" value="1"/>
</dbReference>
<sequence length="192" mass="20235">MDRRVGILAAELYFPKQLINQQLLEETDGCPGKYTNGLGQVSMGICDIAEDINSLALTVTHNLIQRIGLDLKKVGFLEVGTESLVDKSKSTKSVLMQLFDESGNYDVAGIDVKSACYGSTAALFNAINWLESTSCDGRLALVVAADIAIYATKSTQPTGGAGAVALLLGPNAPLVPDPGSSTDNLFFCLVSS</sequence>
<dbReference type="Gene3D" id="3.40.47.10">
    <property type="match status" value="1"/>
</dbReference>
<dbReference type="Pfam" id="PF01154">
    <property type="entry name" value="HMG_CoA_synt_N"/>
    <property type="match status" value="1"/>
</dbReference>
<evidence type="ECO:0000256" key="1">
    <source>
        <dbReference type="ARBA" id="ARBA00022679"/>
    </source>
</evidence>
<accession>A0A183TKR1</accession>
<keyword evidence="1" id="KW-0808">Transferase</keyword>
<dbReference type="GO" id="GO:0004421">
    <property type="term" value="F:hydroxymethylglutaryl-CoA synthase activity"/>
    <property type="evidence" value="ECO:0007669"/>
    <property type="project" value="TreeGrafter"/>
</dbReference>
<dbReference type="SUPFAM" id="SSF53901">
    <property type="entry name" value="Thiolase-like"/>
    <property type="match status" value="1"/>
</dbReference>
<organism evidence="5">
    <name type="scientific">Schistocephalus solidus</name>
    <name type="common">Tapeworm</name>
    <dbReference type="NCBI Taxonomy" id="70667"/>
    <lineage>
        <taxon>Eukaryota</taxon>
        <taxon>Metazoa</taxon>
        <taxon>Spiralia</taxon>
        <taxon>Lophotrochozoa</taxon>
        <taxon>Platyhelminthes</taxon>
        <taxon>Cestoda</taxon>
        <taxon>Eucestoda</taxon>
        <taxon>Diphyllobothriidea</taxon>
        <taxon>Diphyllobothriidae</taxon>
        <taxon>Schistocephalus</taxon>
    </lineage>
</organism>
<dbReference type="OrthoDB" id="1269963at2759"/>
<dbReference type="Proteomes" id="UP000275846">
    <property type="component" value="Unassembled WGS sequence"/>
</dbReference>
<dbReference type="WBParaSite" id="SSLN_0001770801-mRNA-1">
    <property type="protein sequence ID" value="SSLN_0001770801-mRNA-1"/>
    <property type="gene ID" value="SSLN_0001770801"/>
</dbReference>
<reference evidence="5" key="1">
    <citation type="submission" date="2016-06" db="UniProtKB">
        <authorList>
            <consortium name="WormBaseParasite"/>
        </authorList>
    </citation>
    <scope>IDENTIFICATION</scope>
</reference>
<keyword evidence="4" id="KW-1185">Reference proteome</keyword>
<dbReference type="InterPro" id="IPR013528">
    <property type="entry name" value="HMG_CoA_synth_N"/>
</dbReference>
<dbReference type="GO" id="GO:0006084">
    <property type="term" value="P:acetyl-CoA metabolic process"/>
    <property type="evidence" value="ECO:0007669"/>
    <property type="project" value="TreeGrafter"/>
</dbReference>
<dbReference type="PANTHER" id="PTHR43323">
    <property type="entry name" value="3-HYDROXY-3-METHYLGLUTARYL COENZYME A SYNTHASE"/>
    <property type="match status" value="1"/>
</dbReference>
<dbReference type="STRING" id="70667.A0A183TKR1"/>
<dbReference type="GO" id="GO:0010142">
    <property type="term" value="P:farnesyl diphosphate biosynthetic process, mevalonate pathway"/>
    <property type="evidence" value="ECO:0007669"/>
    <property type="project" value="TreeGrafter"/>
</dbReference>
<evidence type="ECO:0000259" key="2">
    <source>
        <dbReference type="Pfam" id="PF01154"/>
    </source>
</evidence>
<evidence type="ECO:0000313" key="5">
    <source>
        <dbReference type="WBParaSite" id="SSLN_0001770801-mRNA-1"/>
    </source>
</evidence>